<feature type="transmembrane region" description="Helical" evidence="1">
    <location>
        <begin position="7"/>
        <end position="27"/>
    </location>
</feature>
<proteinExistence type="predicted"/>
<evidence type="ECO:0000256" key="1">
    <source>
        <dbReference type="SAM" id="Phobius"/>
    </source>
</evidence>
<gene>
    <name evidence="2" type="ORF">AUJ27_03140</name>
</gene>
<keyword evidence="1" id="KW-0812">Transmembrane</keyword>
<sequence length="409" mass="46029">MIKKNIFCNILKSLAITALTMWLVWSIPFGAGLEGIVRLGFIMIIVPIVGTVFFILNYLKLRRLKDVNIKTAVLFSLLLLVIVPLPLGFFTSASISNIERHYYSSDKFIENYSDKHGFNAQILNRKATFAQCSLLKYAIEFEITTNSDSVLVFDAQNITETGKTNFVDNLKVILDSKFEPKPGLNTPGLTYVVPEGGYSLEISSSEPFTLSVMDSNKLISTRSLSGEDVYALYAPILQDSMSYQQFILQTQNTKDTTCKGKGTPRKYGSYWFANEHVVVGDVGISQDKTHTLLYLAGYTPKLHFATILTKDETRDIASGGDVVKPYKIVVNKYTGQQVPIFTSERFEQQLSQLGKMVNQMIEKNAIFPEPLRFPDVKVFFEPIELGSVDEVIQVIENMEPAFYAELLFE</sequence>
<evidence type="ECO:0000313" key="3">
    <source>
        <dbReference type="Proteomes" id="UP000183192"/>
    </source>
</evidence>
<dbReference type="AlphaFoldDB" id="A0A1J4T5D3"/>
<comment type="caution">
    <text evidence="2">The sequence shown here is derived from an EMBL/GenBank/DDBJ whole genome shotgun (WGS) entry which is preliminary data.</text>
</comment>
<keyword evidence="1" id="KW-1133">Transmembrane helix</keyword>
<reference evidence="2 3" key="1">
    <citation type="journal article" date="2016" name="Environ. Microbiol.">
        <title>Genomic resolution of a cold subsurface aquifer community provides metabolic insights for novel microbes adapted to high CO concentrations.</title>
        <authorList>
            <person name="Probst A.J."/>
            <person name="Castelle C.J."/>
            <person name="Singh A."/>
            <person name="Brown C.T."/>
            <person name="Anantharaman K."/>
            <person name="Sharon I."/>
            <person name="Hug L.A."/>
            <person name="Burstein D."/>
            <person name="Emerson J.B."/>
            <person name="Thomas B.C."/>
            <person name="Banfield J.F."/>
        </authorList>
    </citation>
    <scope>NUCLEOTIDE SEQUENCE [LARGE SCALE GENOMIC DNA]</scope>
    <source>
        <strain evidence="2">CG1_02_37_44</strain>
    </source>
</reference>
<dbReference type="Proteomes" id="UP000183192">
    <property type="component" value="Unassembled WGS sequence"/>
</dbReference>
<feature type="transmembrane region" description="Helical" evidence="1">
    <location>
        <begin position="39"/>
        <end position="59"/>
    </location>
</feature>
<accession>A0A1J4T5D3</accession>
<protein>
    <submittedName>
        <fullName evidence="2">Uncharacterized protein</fullName>
    </submittedName>
</protein>
<feature type="transmembrane region" description="Helical" evidence="1">
    <location>
        <begin position="71"/>
        <end position="90"/>
    </location>
</feature>
<name>A0A1J4T5D3_9BACT</name>
<evidence type="ECO:0000313" key="2">
    <source>
        <dbReference type="EMBL" id="OIO07010.1"/>
    </source>
</evidence>
<dbReference type="EMBL" id="MNUU01000061">
    <property type="protein sequence ID" value="OIO07010.1"/>
    <property type="molecule type" value="Genomic_DNA"/>
</dbReference>
<keyword evidence="1" id="KW-0472">Membrane</keyword>
<organism evidence="2 3">
    <name type="scientific">Candidatus Falkowbacteria bacterium CG1_02_37_44</name>
    <dbReference type="NCBI Taxonomy" id="1805146"/>
    <lineage>
        <taxon>Bacteria</taxon>
        <taxon>Candidatus Falkowiibacteriota</taxon>
    </lineage>
</organism>